<dbReference type="PANTHER" id="PTHR30055">
    <property type="entry name" value="HTH-TYPE TRANSCRIPTIONAL REGULATOR RUTR"/>
    <property type="match status" value="1"/>
</dbReference>
<dbReference type="InterPro" id="IPR036271">
    <property type="entry name" value="Tet_transcr_reg_TetR-rel_C_sf"/>
</dbReference>
<keyword evidence="5" id="KW-1185">Reference proteome</keyword>
<dbReference type="RefSeq" id="WP_203242451.1">
    <property type="nucleotide sequence ID" value="NZ_JAFBRH010000003.1"/>
</dbReference>
<reference evidence="4 5" key="1">
    <citation type="submission" date="2021-01" db="EMBL/GenBank/DDBJ databases">
        <title>Diatom-associated Roseobacters Show Island Model of Population Structure.</title>
        <authorList>
            <person name="Qu L."/>
            <person name="Feng X."/>
            <person name="Chen Y."/>
            <person name="Li L."/>
            <person name="Wang X."/>
            <person name="Hu Z."/>
            <person name="Wang H."/>
            <person name="Luo H."/>
        </authorList>
    </citation>
    <scope>NUCLEOTIDE SEQUENCE [LARGE SCALE GENOMIC DNA]</scope>
    <source>
        <strain evidence="4 5">TR60-84</strain>
    </source>
</reference>
<gene>
    <name evidence="4" type="ORF">JQV55_11995</name>
</gene>
<dbReference type="InterPro" id="IPR009057">
    <property type="entry name" value="Homeodomain-like_sf"/>
</dbReference>
<dbReference type="GO" id="GO:0003700">
    <property type="term" value="F:DNA-binding transcription factor activity"/>
    <property type="evidence" value="ECO:0007669"/>
    <property type="project" value="TreeGrafter"/>
</dbReference>
<sequence length="205" mass="22622">MTYQISQFDLLSTRVDNISEKRTNISMNKALATRERLLNEARKLLWSRGYSNVSLREIAQGAGVDVALVSRYFGGKRGLFEATLEGAFDAPSLPDEAQLVDTVLQMFRDAPRGGDTPSSLQLIQTNANDPEVGETVRAAQSKSMQRILEEIIGDKERAALFMSVLMGFAMAEKTLKLDGIAVPGTPAFEAQLRHLMVAALRYEKP</sequence>
<dbReference type="SUPFAM" id="SSF48498">
    <property type="entry name" value="Tetracyclin repressor-like, C-terminal domain"/>
    <property type="match status" value="1"/>
</dbReference>
<organism evidence="4 5">
    <name type="scientific">Sulfitobacter geojensis</name>
    <dbReference type="NCBI Taxonomy" id="1342299"/>
    <lineage>
        <taxon>Bacteria</taxon>
        <taxon>Pseudomonadati</taxon>
        <taxon>Pseudomonadota</taxon>
        <taxon>Alphaproteobacteria</taxon>
        <taxon>Rhodobacterales</taxon>
        <taxon>Roseobacteraceae</taxon>
        <taxon>Sulfitobacter</taxon>
    </lineage>
</organism>
<comment type="caution">
    <text evidence="4">The sequence shown here is derived from an EMBL/GenBank/DDBJ whole genome shotgun (WGS) entry which is preliminary data.</text>
</comment>
<dbReference type="PROSITE" id="PS50977">
    <property type="entry name" value="HTH_TETR_2"/>
    <property type="match status" value="1"/>
</dbReference>
<name>A0AAE2VYN3_9RHOB</name>
<feature type="domain" description="HTH tetR-type" evidence="3">
    <location>
        <begin position="31"/>
        <end position="91"/>
    </location>
</feature>
<dbReference type="PRINTS" id="PR00455">
    <property type="entry name" value="HTHTETR"/>
</dbReference>
<dbReference type="PANTHER" id="PTHR30055:SF235">
    <property type="entry name" value="TRANSCRIPTIONAL REGULATORY PROTEIN"/>
    <property type="match status" value="1"/>
</dbReference>
<dbReference type="EMBL" id="JAFBRM010000003">
    <property type="protein sequence ID" value="MBM1714281.1"/>
    <property type="molecule type" value="Genomic_DNA"/>
</dbReference>
<dbReference type="InterPro" id="IPR050109">
    <property type="entry name" value="HTH-type_TetR-like_transc_reg"/>
</dbReference>
<dbReference type="Gene3D" id="1.10.357.10">
    <property type="entry name" value="Tetracycline Repressor, domain 2"/>
    <property type="match status" value="1"/>
</dbReference>
<proteinExistence type="predicted"/>
<dbReference type="AlphaFoldDB" id="A0AAE2VYN3"/>
<feature type="DNA-binding region" description="H-T-H motif" evidence="2">
    <location>
        <begin position="54"/>
        <end position="73"/>
    </location>
</feature>
<evidence type="ECO:0000313" key="4">
    <source>
        <dbReference type="EMBL" id="MBM1714281.1"/>
    </source>
</evidence>
<accession>A0AAE2VYN3</accession>
<protein>
    <submittedName>
        <fullName evidence="4">TetR/AcrR family transcriptional regulator</fullName>
    </submittedName>
</protein>
<keyword evidence="1 2" id="KW-0238">DNA-binding</keyword>
<evidence type="ECO:0000256" key="1">
    <source>
        <dbReference type="ARBA" id="ARBA00023125"/>
    </source>
</evidence>
<evidence type="ECO:0000259" key="3">
    <source>
        <dbReference type="PROSITE" id="PS50977"/>
    </source>
</evidence>
<dbReference type="InterPro" id="IPR001647">
    <property type="entry name" value="HTH_TetR"/>
</dbReference>
<dbReference type="SUPFAM" id="SSF46689">
    <property type="entry name" value="Homeodomain-like"/>
    <property type="match status" value="1"/>
</dbReference>
<evidence type="ECO:0000256" key="2">
    <source>
        <dbReference type="PROSITE-ProRule" id="PRU00335"/>
    </source>
</evidence>
<evidence type="ECO:0000313" key="5">
    <source>
        <dbReference type="Proteomes" id="UP000732193"/>
    </source>
</evidence>
<dbReference type="Proteomes" id="UP000732193">
    <property type="component" value="Unassembled WGS sequence"/>
</dbReference>
<dbReference type="Pfam" id="PF00440">
    <property type="entry name" value="TetR_N"/>
    <property type="match status" value="1"/>
</dbReference>
<dbReference type="GO" id="GO:0000976">
    <property type="term" value="F:transcription cis-regulatory region binding"/>
    <property type="evidence" value="ECO:0007669"/>
    <property type="project" value="TreeGrafter"/>
</dbReference>